<dbReference type="HOGENOM" id="CLU_000680_30_3_1"/>
<name>A0A0D2AZ46_9EURO</name>
<sequence>MGTLPTRRPRQNRGQQQVAPQTTMLLTKAKHTINQALQKDWEVLWTHGRHGRTLHRLGTKPDKKTLQLHQNLPRPISSVITQMRTDKIGLAAYLHSINKAETSRCSCNHGEQTVEHVLLKCRQWVTEREEMWAGGRRVLSLKGVLNDPKMVVRAAKMMLKTGLLGQFQHINAESLEASSQRQAKDS</sequence>
<proteinExistence type="predicted"/>
<evidence type="ECO:0000313" key="2">
    <source>
        <dbReference type="Proteomes" id="UP000053328"/>
    </source>
</evidence>
<dbReference type="GeneID" id="27336100"/>
<evidence type="ECO:0000313" key="1">
    <source>
        <dbReference type="EMBL" id="KIW11745.1"/>
    </source>
</evidence>
<dbReference type="Proteomes" id="UP000053328">
    <property type="component" value="Unassembled WGS sequence"/>
</dbReference>
<protein>
    <recommendedName>
        <fullName evidence="3">Reverse transcriptase zinc-binding domain-containing protein</fullName>
    </recommendedName>
</protein>
<accession>A0A0D2AZ46</accession>
<dbReference type="OrthoDB" id="4368687at2759"/>
<organism evidence="1 2">
    <name type="scientific">Exophiala spinifera</name>
    <dbReference type="NCBI Taxonomy" id="91928"/>
    <lineage>
        <taxon>Eukaryota</taxon>
        <taxon>Fungi</taxon>
        <taxon>Dikarya</taxon>
        <taxon>Ascomycota</taxon>
        <taxon>Pezizomycotina</taxon>
        <taxon>Eurotiomycetes</taxon>
        <taxon>Chaetothyriomycetidae</taxon>
        <taxon>Chaetothyriales</taxon>
        <taxon>Herpotrichiellaceae</taxon>
        <taxon>Exophiala</taxon>
    </lineage>
</organism>
<dbReference type="EMBL" id="KN847498">
    <property type="protein sequence ID" value="KIW11745.1"/>
    <property type="molecule type" value="Genomic_DNA"/>
</dbReference>
<reference evidence="1 2" key="1">
    <citation type="submission" date="2015-01" db="EMBL/GenBank/DDBJ databases">
        <title>The Genome Sequence of Exophiala spinifera CBS89968.</title>
        <authorList>
            <consortium name="The Broad Institute Genomics Platform"/>
            <person name="Cuomo C."/>
            <person name="de Hoog S."/>
            <person name="Gorbushina A."/>
            <person name="Stielow B."/>
            <person name="Teixiera M."/>
            <person name="Abouelleil A."/>
            <person name="Chapman S.B."/>
            <person name="Priest M."/>
            <person name="Young S.K."/>
            <person name="Wortman J."/>
            <person name="Nusbaum C."/>
            <person name="Birren B."/>
        </authorList>
    </citation>
    <scope>NUCLEOTIDE SEQUENCE [LARGE SCALE GENOMIC DNA]</scope>
    <source>
        <strain evidence="1 2">CBS 89968</strain>
    </source>
</reference>
<dbReference type="VEuPathDB" id="FungiDB:PV08_09017"/>
<keyword evidence="2" id="KW-1185">Reference proteome</keyword>
<dbReference type="STRING" id="91928.A0A0D2AZ46"/>
<dbReference type="RefSeq" id="XP_016231961.1">
    <property type="nucleotide sequence ID" value="XM_016383338.1"/>
</dbReference>
<gene>
    <name evidence="1" type="ORF">PV08_09017</name>
</gene>
<dbReference type="AlphaFoldDB" id="A0A0D2AZ46"/>
<evidence type="ECO:0008006" key="3">
    <source>
        <dbReference type="Google" id="ProtNLM"/>
    </source>
</evidence>